<comment type="caution">
    <text evidence="15">The sequence shown here is derived from an EMBL/GenBank/DDBJ whole genome shotgun (WGS) entry which is preliminary data.</text>
</comment>
<feature type="transmembrane region" description="Helical" evidence="14">
    <location>
        <begin position="7"/>
        <end position="29"/>
    </location>
</feature>
<keyword evidence="7 14" id="KW-0378">Hydrolase</keyword>
<feature type="transmembrane region" description="Helical" evidence="14">
    <location>
        <begin position="78"/>
        <end position="97"/>
    </location>
</feature>
<comment type="catalytic activity">
    <reaction evidence="13 14">
        <text>di-trans,octa-cis-undecaprenyl diphosphate + H2O = di-trans,octa-cis-undecaprenyl phosphate + phosphate + H(+)</text>
        <dbReference type="Rhea" id="RHEA:28094"/>
        <dbReference type="ChEBI" id="CHEBI:15377"/>
        <dbReference type="ChEBI" id="CHEBI:15378"/>
        <dbReference type="ChEBI" id="CHEBI:43474"/>
        <dbReference type="ChEBI" id="CHEBI:58405"/>
        <dbReference type="ChEBI" id="CHEBI:60392"/>
        <dbReference type="EC" id="3.6.1.27"/>
    </reaction>
</comment>
<keyword evidence="10 14" id="KW-0046">Antibiotic resistance</keyword>
<evidence type="ECO:0000256" key="1">
    <source>
        <dbReference type="ARBA" id="ARBA00004651"/>
    </source>
</evidence>
<comment type="function">
    <text evidence="14">Catalyzes the dephosphorylation of undecaprenyl diphosphate (UPP). Confers resistance to bacitracin.</text>
</comment>
<keyword evidence="8 14" id="KW-1133">Transmembrane helix</keyword>
<dbReference type="PANTHER" id="PTHR30622:SF3">
    <property type="entry name" value="UNDECAPRENYL-DIPHOSPHATASE"/>
    <property type="match status" value="1"/>
</dbReference>
<dbReference type="AlphaFoldDB" id="A0A1F6NKE5"/>
<dbReference type="GO" id="GO:0071555">
    <property type="term" value="P:cell wall organization"/>
    <property type="evidence" value="ECO:0007669"/>
    <property type="project" value="UniProtKB-KW"/>
</dbReference>
<dbReference type="EMBL" id="MFQR01000025">
    <property type="protein sequence ID" value="OGH84382.1"/>
    <property type="molecule type" value="Genomic_DNA"/>
</dbReference>
<accession>A0A1F6NKE5</accession>
<dbReference type="GO" id="GO:0050380">
    <property type="term" value="F:undecaprenyl-diphosphatase activity"/>
    <property type="evidence" value="ECO:0007669"/>
    <property type="project" value="UniProtKB-UniRule"/>
</dbReference>
<name>A0A1F6NKE5_9BACT</name>
<evidence type="ECO:0000256" key="6">
    <source>
        <dbReference type="ARBA" id="ARBA00022692"/>
    </source>
</evidence>
<dbReference type="Pfam" id="PF02673">
    <property type="entry name" value="BacA"/>
    <property type="match status" value="1"/>
</dbReference>
<dbReference type="NCBIfam" id="NF001390">
    <property type="entry name" value="PRK00281.1-4"/>
    <property type="match status" value="1"/>
</dbReference>
<evidence type="ECO:0000256" key="4">
    <source>
        <dbReference type="ARBA" id="ARBA00021581"/>
    </source>
</evidence>
<dbReference type="Proteomes" id="UP000177803">
    <property type="component" value="Unassembled WGS sequence"/>
</dbReference>
<evidence type="ECO:0000256" key="8">
    <source>
        <dbReference type="ARBA" id="ARBA00022989"/>
    </source>
</evidence>
<keyword evidence="5 14" id="KW-1003">Cell membrane</keyword>
<proteinExistence type="inferred from homology"/>
<dbReference type="NCBIfam" id="TIGR00753">
    <property type="entry name" value="undec_PP_bacA"/>
    <property type="match status" value="1"/>
</dbReference>
<dbReference type="GO" id="GO:0046677">
    <property type="term" value="P:response to antibiotic"/>
    <property type="evidence" value="ECO:0007669"/>
    <property type="project" value="UniProtKB-UniRule"/>
</dbReference>
<comment type="subcellular location">
    <subcellularLocation>
        <location evidence="1 14">Cell membrane</location>
        <topology evidence="1 14">Multi-pass membrane protein</topology>
    </subcellularLocation>
</comment>
<reference evidence="15 16" key="1">
    <citation type="journal article" date="2016" name="Nat. Commun.">
        <title>Thousands of microbial genomes shed light on interconnected biogeochemical processes in an aquifer system.</title>
        <authorList>
            <person name="Anantharaman K."/>
            <person name="Brown C.T."/>
            <person name="Hug L.A."/>
            <person name="Sharon I."/>
            <person name="Castelle C.J."/>
            <person name="Probst A.J."/>
            <person name="Thomas B.C."/>
            <person name="Singh A."/>
            <person name="Wilkins M.J."/>
            <person name="Karaoz U."/>
            <person name="Brodie E.L."/>
            <person name="Williams K.H."/>
            <person name="Hubbard S.S."/>
            <person name="Banfield J.F."/>
        </authorList>
    </citation>
    <scope>NUCLEOTIDE SEQUENCE [LARGE SCALE GENOMIC DNA]</scope>
</reference>
<evidence type="ECO:0000256" key="3">
    <source>
        <dbReference type="ARBA" id="ARBA00012374"/>
    </source>
</evidence>
<dbReference type="EC" id="3.6.1.27" evidence="3 14"/>
<evidence type="ECO:0000256" key="9">
    <source>
        <dbReference type="ARBA" id="ARBA00023136"/>
    </source>
</evidence>
<sequence>MSILHAIILGIIEGLTEFLPISSTGHMILASSVLKIPTTEFLKTFEISIQLGAILAVVVLYGKTVLVNWVIMKKILAAFIPTAIVGAIFYKIIKQYLLSSEPVVLWALLIGGVALIVFELLHHEKEAAVGEVQAISYRQAVAIGLFQSLAVVPGVSRAAATIVGGLVVGLKRRTIVEFSFMLAVPTMLAATALDLLKSKSVIVAADWLPLVIGFVVAFVVALAVIKWLIGFVKNHSFVGFGVYRIIIALLFWWLVI</sequence>
<keyword evidence="14" id="KW-0573">Peptidoglycan synthesis</keyword>
<keyword evidence="6 14" id="KW-0812">Transmembrane</keyword>
<feature type="transmembrane region" description="Helical" evidence="14">
    <location>
        <begin position="208"/>
        <end position="229"/>
    </location>
</feature>
<dbReference type="GO" id="GO:0009252">
    <property type="term" value="P:peptidoglycan biosynthetic process"/>
    <property type="evidence" value="ECO:0007669"/>
    <property type="project" value="UniProtKB-KW"/>
</dbReference>
<feature type="transmembrane region" description="Helical" evidence="14">
    <location>
        <begin position="49"/>
        <end position="71"/>
    </location>
</feature>
<keyword evidence="14" id="KW-0961">Cell wall biogenesis/degradation</keyword>
<evidence type="ECO:0000313" key="16">
    <source>
        <dbReference type="Proteomes" id="UP000177803"/>
    </source>
</evidence>
<dbReference type="HAMAP" id="MF_01006">
    <property type="entry name" value="Undec_diphosphatase"/>
    <property type="match status" value="1"/>
</dbReference>
<evidence type="ECO:0000313" key="15">
    <source>
        <dbReference type="EMBL" id="OGH84382.1"/>
    </source>
</evidence>
<evidence type="ECO:0000256" key="13">
    <source>
        <dbReference type="ARBA" id="ARBA00047594"/>
    </source>
</evidence>
<evidence type="ECO:0000256" key="5">
    <source>
        <dbReference type="ARBA" id="ARBA00022475"/>
    </source>
</evidence>
<feature type="transmembrane region" description="Helical" evidence="14">
    <location>
        <begin position="175"/>
        <end position="196"/>
    </location>
</feature>
<keyword evidence="9 14" id="KW-0472">Membrane</keyword>
<evidence type="ECO:0000256" key="14">
    <source>
        <dbReference type="HAMAP-Rule" id="MF_01006"/>
    </source>
</evidence>
<evidence type="ECO:0000256" key="7">
    <source>
        <dbReference type="ARBA" id="ARBA00022801"/>
    </source>
</evidence>
<dbReference type="GO" id="GO:0005886">
    <property type="term" value="C:plasma membrane"/>
    <property type="evidence" value="ECO:0007669"/>
    <property type="project" value="UniProtKB-SubCell"/>
</dbReference>
<evidence type="ECO:0000256" key="11">
    <source>
        <dbReference type="ARBA" id="ARBA00032707"/>
    </source>
</evidence>
<dbReference type="PANTHER" id="PTHR30622">
    <property type="entry name" value="UNDECAPRENYL-DIPHOSPHATASE"/>
    <property type="match status" value="1"/>
</dbReference>
<comment type="similarity">
    <text evidence="2 14">Belongs to the UppP family.</text>
</comment>
<evidence type="ECO:0000256" key="2">
    <source>
        <dbReference type="ARBA" id="ARBA00010621"/>
    </source>
</evidence>
<comment type="miscellaneous">
    <text evidence="14">Bacitracin is thought to be involved in the inhibition of peptidoglycan synthesis by sequestering undecaprenyl diphosphate, thereby reducing the pool of lipid carrier available.</text>
</comment>
<gene>
    <name evidence="14" type="primary">uppP</name>
    <name evidence="15" type="ORF">A2261_00055</name>
</gene>
<dbReference type="GO" id="GO:0008360">
    <property type="term" value="P:regulation of cell shape"/>
    <property type="evidence" value="ECO:0007669"/>
    <property type="project" value="UniProtKB-KW"/>
</dbReference>
<feature type="transmembrane region" description="Helical" evidence="14">
    <location>
        <begin position="103"/>
        <end position="121"/>
    </location>
</feature>
<protein>
    <recommendedName>
        <fullName evidence="4 14">Undecaprenyl-diphosphatase</fullName>
        <ecNumber evidence="3 14">3.6.1.27</ecNumber>
    </recommendedName>
    <alternativeName>
        <fullName evidence="12 14">Bacitracin resistance protein</fullName>
    </alternativeName>
    <alternativeName>
        <fullName evidence="11 14">Undecaprenyl pyrophosphate phosphatase</fullName>
    </alternativeName>
</protein>
<organism evidence="15 16">
    <name type="scientific">Candidatus Magasanikbacteria bacterium RIFOXYA2_FULL_44_8</name>
    <dbReference type="NCBI Taxonomy" id="1798696"/>
    <lineage>
        <taxon>Bacteria</taxon>
        <taxon>Candidatus Magasanikiibacteriota</taxon>
    </lineage>
</organism>
<keyword evidence="14" id="KW-0133">Cell shape</keyword>
<dbReference type="InterPro" id="IPR003824">
    <property type="entry name" value="UppP"/>
</dbReference>
<evidence type="ECO:0000256" key="10">
    <source>
        <dbReference type="ARBA" id="ARBA00023251"/>
    </source>
</evidence>
<feature type="transmembrane region" description="Helical" evidence="14">
    <location>
        <begin position="235"/>
        <end position="255"/>
    </location>
</feature>
<evidence type="ECO:0000256" key="12">
    <source>
        <dbReference type="ARBA" id="ARBA00032932"/>
    </source>
</evidence>